<gene>
    <name evidence="2" type="ORF">GLOIN_2v1764677</name>
</gene>
<dbReference type="PROSITE" id="PS50011">
    <property type="entry name" value="PROTEIN_KINASE_DOM"/>
    <property type="match status" value="1"/>
</dbReference>
<dbReference type="InterPro" id="IPR051681">
    <property type="entry name" value="Ser/Thr_Kinases-Pseudokinases"/>
</dbReference>
<dbReference type="VEuPathDB" id="FungiDB:RhiirFUN_018323"/>
<dbReference type="InterPro" id="IPR000719">
    <property type="entry name" value="Prot_kinase_dom"/>
</dbReference>
<dbReference type="PANTHER" id="PTHR44329">
    <property type="entry name" value="SERINE/THREONINE-PROTEIN KINASE TNNI3K-RELATED"/>
    <property type="match status" value="1"/>
</dbReference>
<reference evidence="2 3" key="1">
    <citation type="journal article" date="2013" name="Proc. Natl. Acad. Sci. U.S.A.">
        <title>Genome of an arbuscular mycorrhizal fungus provides insight into the oldest plant symbiosis.</title>
        <authorList>
            <person name="Tisserant E."/>
            <person name="Malbreil M."/>
            <person name="Kuo A."/>
            <person name="Kohler A."/>
            <person name="Symeonidi A."/>
            <person name="Balestrini R."/>
            <person name="Charron P."/>
            <person name="Duensing N."/>
            <person name="Frei Dit Frey N."/>
            <person name="Gianinazzi-Pearson V."/>
            <person name="Gilbert L.B."/>
            <person name="Handa Y."/>
            <person name="Herr J.R."/>
            <person name="Hijri M."/>
            <person name="Koul R."/>
            <person name="Kawaguchi M."/>
            <person name="Krajinski F."/>
            <person name="Lammers P.J."/>
            <person name="Masclaux F.G."/>
            <person name="Murat C."/>
            <person name="Morin E."/>
            <person name="Ndikumana S."/>
            <person name="Pagni M."/>
            <person name="Petitpierre D."/>
            <person name="Requena N."/>
            <person name="Rosikiewicz P."/>
            <person name="Riley R."/>
            <person name="Saito K."/>
            <person name="San Clemente H."/>
            <person name="Shapiro H."/>
            <person name="van Tuinen D."/>
            <person name="Becard G."/>
            <person name="Bonfante P."/>
            <person name="Paszkowski U."/>
            <person name="Shachar-Hill Y.Y."/>
            <person name="Tuskan G.A."/>
            <person name="Young P.W."/>
            <person name="Sanders I.R."/>
            <person name="Henrissat B."/>
            <person name="Rensing S.A."/>
            <person name="Grigoriev I.V."/>
            <person name="Corradi N."/>
            <person name="Roux C."/>
            <person name="Martin F."/>
        </authorList>
    </citation>
    <scope>NUCLEOTIDE SEQUENCE [LARGE SCALE GENOMIC DNA]</scope>
    <source>
        <strain evidence="2 3">DAOM 197198</strain>
    </source>
</reference>
<organism evidence="2 3">
    <name type="scientific">Rhizophagus irregularis (strain DAOM 181602 / DAOM 197198 / MUCL 43194)</name>
    <name type="common">Arbuscular mycorrhizal fungus</name>
    <name type="synonym">Glomus intraradices</name>
    <dbReference type="NCBI Taxonomy" id="747089"/>
    <lineage>
        <taxon>Eukaryota</taxon>
        <taxon>Fungi</taxon>
        <taxon>Fungi incertae sedis</taxon>
        <taxon>Mucoromycota</taxon>
        <taxon>Glomeromycotina</taxon>
        <taxon>Glomeromycetes</taxon>
        <taxon>Glomerales</taxon>
        <taxon>Glomeraceae</taxon>
        <taxon>Rhizophagus</taxon>
    </lineage>
</organism>
<dbReference type="Proteomes" id="UP000018888">
    <property type="component" value="Unassembled WGS sequence"/>
</dbReference>
<sequence>MAINILLKNRKSSLTTIIKSNYSMEQFSMEVSKETSKEKPKNSWRYVDSSKYQVHVTISPSIDPTIILEEEITNKGVVYMEDLEKREEVYGICGECNEPGTGKKWCQFCNSKRLQENFENWTSENKEIDELLQYSQLNAVYYTKCLEWIPFENFQNVTYVDEGGFGKIYAADWHDGYIECWSIESQKWIRSSNKRVVLKSLNHSFDISTEFLDEIKSQLHIYFENIISYYGITQDPNTKDYMVVLEYCMDGNLRHYYLNQQPEYNSKIYDLLAIAKGLMNIHDADKVHKNFHPGNILFKNYYPYISDVGICQPANKEQSIKGQIYGVLPYTAPEVLRNHQYTKESDIFSFGVIMNEFISEEIPFSDIPHDYILAENICKGFRPKIYKGTPKLFEDLIVKCWDSKAENRPTIKELYQMLKEWDDEKLNNDSEIFSQVKEWKQIRENEYKSGSNKNKSKNISIHSQAFYVSKLLDFQNLSEPINSSDSGNV</sequence>
<dbReference type="GO" id="GO:0005524">
    <property type="term" value="F:ATP binding"/>
    <property type="evidence" value="ECO:0007669"/>
    <property type="project" value="InterPro"/>
</dbReference>
<dbReference type="Pfam" id="PF07714">
    <property type="entry name" value="PK_Tyr_Ser-Thr"/>
    <property type="match status" value="1"/>
</dbReference>
<evidence type="ECO:0000313" key="3">
    <source>
        <dbReference type="Proteomes" id="UP000018888"/>
    </source>
</evidence>
<name>A0A2P4QRF2_RHIID</name>
<dbReference type="GO" id="GO:0004674">
    <property type="term" value="F:protein serine/threonine kinase activity"/>
    <property type="evidence" value="ECO:0007669"/>
    <property type="project" value="TreeGrafter"/>
</dbReference>
<dbReference type="InterPro" id="IPR001245">
    <property type="entry name" value="Ser-Thr/Tyr_kinase_cat_dom"/>
</dbReference>
<dbReference type="AlphaFoldDB" id="A0A2P4QRF2"/>
<dbReference type="SUPFAM" id="SSF56112">
    <property type="entry name" value="Protein kinase-like (PK-like)"/>
    <property type="match status" value="1"/>
</dbReference>
<reference evidence="2 3" key="2">
    <citation type="journal article" date="2018" name="New Phytol.">
        <title>High intraspecific genome diversity in the model arbuscular mycorrhizal symbiont Rhizophagus irregularis.</title>
        <authorList>
            <person name="Chen E.C.H."/>
            <person name="Morin E."/>
            <person name="Beaudet D."/>
            <person name="Noel J."/>
            <person name="Yildirir G."/>
            <person name="Ndikumana S."/>
            <person name="Charron P."/>
            <person name="St-Onge C."/>
            <person name="Giorgi J."/>
            <person name="Kruger M."/>
            <person name="Marton T."/>
            <person name="Ropars J."/>
            <person name="Grigoriev I.V."/>
            <person name="Hainaut M."/>
            <person name="Henrissat B."/>
            <person name="Roux C."/>
            <person name="Martin F."/>
            <person name="Corradi N."/>
        </authorList>
    </citation>
    <scope>NUCLEOTIDE SEQUENCE [LARGE SCALE GENOMIC DNA]</scope>
    <source>
        <strain evidence="2 3">DAOM 197198</strain>
    </source>
</reference>
<feature type="domain" description="Protein kinase" evidence="1">
    <location>
        <begin position="154"/>
        <end position="422"/>
    </location>
</feature>
<protein>
    <submittedName>
        <fullName evidence="2">Kinase-like domain-containing protein</fullName>
    </submittedName>
</protein>
<dbReference type="InterPro" id="IPR011009">
    <property type="entry name" value="Kinase-like_dom_sf"/>
</dbReference>
<comment type="caution">
    <text evidence="2">The sequence shown here is derived from an EMBL/GenBank/DDBJ whole genome shotgun (WGS) entry which is preliminary data.</text>
</comment>
<evidence type="ECO:0000259" key="1">
    <source>
        <dbReference type="PROSITE" id="PS50011"/>
    </source>
</evidence>
<accession>A0A2P4QRF2</accession>
<evidence type="ECO:0000313" key="2">
    <source>
        <dbReference type="EMBL" id="POG80224.1"/>
    </source>
</evidence>
<keyword evidence="3" id="KW-1185">Reference proteome</keyword>
<proteinExistence type="predicted"/>
<dbReference type="Gene3D" id="1.10.510.10">
    <property type="entry name" value="Transferase(Phosphotransferase) domain 1"/>
    <property type="match status" value="1"/>
</dbReference>
<dbReference type="EMBL" id="AUPC02000019">
    <property type="protein sequence ID" value="POG80224.1"/>
    <property type="molecule type" value="Genomic_DNA"/>
</dbReference>